<feature type="domain" description="TniQ" evidence="1">
    <location>
        <begin position="5"/>
        <end position="158"/>
    </location>
</feature>
<dbReference type="InterPro" id="IPR032750">
    <property type="entry name" value="TnsD_C"/>
</dbReference>
<dbReference type="Pfam" id="PF15978">
    <property type="entry name" value="TnsD"/>
    <property type="match status" value="1"/>
</dbReference>
<evidence type="ECO:0000259" key="2">
    <source>
        <dbReference type="Pfam" id="PF15978"/>
    </source>
</evidence>
<name>A0A1R4EGX1_9GAMM</name>
<proteinExistence type="predicted"/>
<accession>A0A1R4EGX1</accession>
<dbReference type="OrthoDB" id="470139at2"/>
<dbReference type="Proteomes" id="UP000188169">
    <property type="component" value="Unassembled WGS sequence"/>
</dbReference>
<dbReference type="Pfam" id="PF06527">
    <property type="entry name" value="TniQ"/>
    <property type="match status" value="1"/>
</dbReference>
<dbReference type="AlphaFoldDB" id="A0A1R4EGX1"/>
<sequence>MINLPMPYPDELIYSTVARYKVRAGLMSPKQLLDDVFEDRGVVATVDLPCHLSKIIGHYPQDTFNLDYIAYQHTLFPLYAPFIPENRRQECLRWMAGHSQGAIHLSIGSNASRLPALKYIRYCPQCFKEQFKAHGEWYWSRLWQVSGVSCCIKHGIRLKDSLIEFRPTSRHDFIAPNTRDCLVHTQERISEDDLFIAVKVAELLSLGVQASPSLEQWTVFYRSLARSHDCIRGSQHIDHQRILKKVKKRWSLEFLESNNLSNLESETGWLRGIFRKHRKSFSYVEHIVVIASMFEGEPWTFAEVIDQVKSQPLKQLADKGKTKNILKVDIGVIEANRTVWLKLIQSNKSSVKEARKANQALYVWLYRNDKQWLMNTNKIYHKPHIPKGLIVDWQRRDIELVKALINLDRQTCIDLTLPRKSKKWWVQQIGAVSLIEKNLDKLPVVSRFLDQYSEDISDYQIRRLSRVLIDNLLKKESVQRWEILRLAGLSDERITDESSRFLAKAHNIVNRRISKVSI</sequence>
<evidence type="ECO:0000259" key="1">
    <source>
        <dbReference type="Pfam" id="PF06527"/>
    </source>
</evidence>
<organism evidence="3 4">
    <name type="scientific">Psychrobacter pasteurii</name>
    <dbReference type="NCBI Taxonomy" id="1945520"/>
    <lineage>
        <taxon>Bacteria</taxon>
        <taxon>Pseudomonadati</taxon>
        <taxon>Pseudomonadota</taxon>
        <taxon>Gammaproteobacteria</taxon>
        <taxon>Moraxellales</taxon>
        <taxon>Moraxellaceae</taxon>
        <taxon>Psychrobacter</taxon>
    </lineage>
</organism>
<dbReference type="EMBL" id="FUGD01000104">
    <property type="protein sequence ID" value="SJM37767.1"/>
    <property type="molecule type" value="Genomic_DNA"/>
</dbReference>
<gene>
    <name evidence="3" type="ORF">A1019T_01751</name>
</gene>
<dbReference type="InterPro" id="IPR009492">
    <property type="entry name" value="TniQ"/>
</dbReference>
<dbReference type="RefSeq" id="WP_077449154.1">
    <property type="nucleotide sequence ID" value="NZ_FUGD01000104.1"/>
</dbReference>
<feature type="domain" description="Transposon Tn7 transposition protein TnsD C-terminal" evidence="2">
    <location>
        <begin position="322"/>
        <end position="449"/>
    </location>
</feature>
<dbReference type="STRING" id="1945520.A1019T_01751"/>
<reference evidence="4" key="1">
    <citation type="submission" date="2017-02" db="EMBL/GenBank/DDBJ databases">
        <authorList>
            <person name="Mornico D."/>
        </authorList>
    </citation>
    <scope>NUCLEOTIDE SEQUENCE [LARGE SCALE GENOMIC DNA]</scope>
</reference>
<evidence type="ECO:0000313" key="3">
    <source>
        <dbReference type="EMBL" id="SJM37767.1"/>
    </source>
</evidence>
<keyword evidence="4" id="KW-1185">Reference proteome</keyword>
<protein>
    <submittedName>
        <fullName evidence="3">Uncharacterized protein</fullName>
    </submittedName>
</protein>
<evidence type="ECO:0000313" key="4">
    <source>
        <dbReference type="Proteomes" id="UP000188169"/>
    </source>
</evidence>